<name>A0ABP8VQY2_9MICO</name>
<proteinExistence type="predicted"/>
<dbReference type="Pfam" id="PF02625">
    <property type="entry name" value="XdhC_CoxI"/>
    <property type="match status" value="1"/>
</dbReference>
<gene>
    <name evidence="4" type="ORF">GCM10025780_09300</name>
</gene>
<feature type="domain" description="XdhC- CoxI" evidence="2">
    <location>
        <begin position="12"/>
        <end position="77"/>
    </location>
</feature>
<dbReference type="PANTHER" id="PTHR30388:SF4">
    <property type="entry name" value="MOLYBDENUM COFACTOR INSERTION CHAPERONE PAOD"/>
    <property type="match status" value="1"/>
</dbReference>
<evidence type="ECO:0000313" key="4">
    <source>
        <dbReference type="EMBL" id="GAA4668592.1"/>
    </source>
</evidence>
<dbReference type="RefSeq" id="WP_345373722.1">
    <property type="nucleotide sequence ID" value="NZ_BAABLM010000001.1"/>
</dbReference>
<evidence type="ECO:0000259" key="3">
    <source>
        <dbReference type="Pfam" id="PF13478"/>
    </source>
</evidence>
<dbReference type="Proteomes" id="UP001501295">
    <property type="component" value="Unassembled WGS sequence"/>
</dbReference>
<protein>
    <submittedName>
        <fullName evidence="4">XdhC family protein</fullName>
    </submittedName>
</protein>
<reference evidence="5" key="1">
    <citation type="journal article" date="2019" name="Int. J. Syst. Evol. Microbiol.">
        <title>The Global Catalogue of Microorganisms (GCM) 10K type strain sequencing project: providing services to taxonomists for standard genome sequencing and annotation.</title>
        <authorList>
            <consortium name="The Broad Institute Genomics Platform"/>
            <consortium name="The Broad Institute Genome Sequencing Center for Infectious Disease"/>
            <person name="Wu L."/>
            <person name="Ma J."/>
        </authorList>
    </citation>
    <scope>NUCLEOTIDE SEQUENCE [LARGE SCALE GENOMIC DNA]</scope>
    <source>
        <strain evidence="5">JCM 18956</strain>
    </source>
</reference>
<dbReference type="PANTHER" id="PTHR30388">
    <property type="entry name" value="ALDEHYDE OXIDOREDUCTASE MOLYBDENUM COFACTOR ASSEMBLY PROTEIN"/>
    <property type="match status" value="1"/>
</dbReference>
<sequence length="329" mass="34445">MFEIADRLLARLDAGETVALATAVSVVGSAPRTVGTSMAVMADGTVVGSISGGCVEGAVYEACLEAFETGRASLAGYGFSDEDAFAVGLSCGGRIEVLVTLVTPQSPVVVPALRQASAGRATEVSSILEGPRLGETVARPDDCDASRSFTEKSMPPPRMLVFGATEYAVALTNAAATMGYRVTVCDARPVFLTPERFPSAEAVVVEWPPRFLARTDVDERTVIAILSHDDRYDTDLVELALASGAGYVGAMGSRTTHARRVDELRMRKIAGVDRLHSPIGLDLGASTPEETAVSILAEVLVSRSGASASKLRETDGAIHRPAPVAPLPR</sequence>
<dbReference type="InterPro" id="IPR003777">
    <property type="entry name" value="XdhC_CoxI"/>
</dbReference>
<accession>A0ABP8VQY2</accession>
<feature type="region of interest" description="Disordered" evidence="1">
    <location>
        <begin position="310"/>
        <end position="329"/>
    </location>
</feature>
<dbReference type="Pfam" id="PF13478">
    <property type="entry name" value="XdhC_C"/>
    <property type="match status" value="1"/>
</dbReference>
<evidence type="ECO:0000259" key="2">
    <source>
        <dbReference type="Pfam" id="PF02625"/>
    </source>
</evidence>
<evidence type="ECO:0000256" key="1">
    <source>
        <dbReference type="SAM" id="MobiDB-lite"/>
    </source>
</evidence>
<dbReference type="InterPro" id="IPR052698">
    <property type="entry name" value="MoCofactor_Util/Proc"/>
</dbReference>
<evidence type="ECO:0000313" key="5">
    <source>
        <dbReference type="Proteomes" id="UP001501295"/>
    </source>
</evidence>
<dbReference type="InterPro" id="IPR027051">
    <property type="entry name" value="XdhC_Rossmann_dom"/>
</dbReference>
<keyword evidence="5" id="KW-1185">Reference proteome</keyword>
<comment type="caution">
    <text evidence="4">The sequence shown here is derived from an EMBL/GenBank/DDBJ whole genome shotgun (WGS) entry which is preliminary data.</text>
</comment>
<organism evidence="4 5">
    <name type="scientific">Frondihabitans cladoniiphilus</name>
    <dbReference type="NCBI Taxonomy" id="715785"/>
    <lineage>
        <taxon>Bacteria</taxon>
        <taxon>Bacillati</taxon>
        <taxon>Actinomycetota</taxon>
        <taxon>Actinomycetes</taxon>
        <taxon>Micrococcales</taxon>
        <taxon>Microbacteriaceae</taxon>
        <taxon>Frondihabitans</taxon>
    </lineage>
</organism>
<dbReference type="Gene3D" id="3.40.50.720">
    <property type="entry name" value="NAD(P)-binding Rossmann-like Domain"/>
    <property type="match status" value="1"/>
</dbReference>
<dbReference type="EMBL" id="BAABLM010000001">
    <property type="protein sequence ID" value="GAA4668592.1"/>
    <property type="molecule type" value="Genomic_DNA"/>
</dbReference>
<feature type="domain" description="XdhC Rossmann" evidence="3">
    <location>
        <begin position="159"/>
        <end position="299"/>
    </location>
</feature>